<organism evidence="2 3">
    <name type="scientific">Elysia marginata</name>
    <dbReference type="NCBI Taxonomy" id="1093978"/>
    <lineage>
        <taxon>Eukaryota</taxon>
        <taxon>Metazoa</taxon>
        <taxon>Spiralia</taxon>
        <taxon>Lophotrochozoa</taxon>
        <taxon>Mollusca</taxon>
        <taxon>Gastropoda</taxon>
        <taxon>Heterobranchia</taxon>
        <taxon>Euthyneura</taxon>
        <taxon>Panpulmonata</taxon>
        <taxon>Sacoglossa</taxon>
        <taxon>Placobranchoidea</taxon>
        <taxon>Plakobranchidae</taxon>
        <taxon>Elysia</taxon>
    </lineage>
</organism>
<feature type="region of interest" description="Disordered" evidence="1">
    <location>
        <begin position="303"/>
        <end position="354"/>
    </location>
</feature>
<dbReference type="AlphaFoldDB" id="A0AAV4FNB1"/>
<protein>
    <submittedName>
        <fullName evidence="2">Uncharacterized protein</fullName>
    </submittedName>
</protein>
<evidence type="ECO:0000313" key="3">
    <source>
        <dbReference type="Proteomes" id="UP000762676"/>
    </source>
</evidence>
<keyword evidence="3" id="KW-1185">Reference proteome</keyword>
<sequence>MSETSGAGPAPASGSLVASNKCSGVKPSHLNIGYPQSEFCPLHPPSYSCGLSSDGRIVGSNLHVPYPRDLPWYHNIPFRRTVDWFAPAVIGEKEHEIWEYIRKKEEKRPGGHVDGCEYCRLEQTTAQTLTRGKSHRKQSCGQNKLDSIKDEAGAGETEDKTQDGEDGNEKNRPIDYIVKNDPAYKEWVDGKIAAQEARTKKNEEMKKVPWEIKLFPGHFAPPILQTTNEAYGQHLDMLPKPPLVYPEVEVQHKQLPLLVRYRRSNMSDHPAIPDHSFAVNHSETETLDGEPLRGIMGAVFKPDMGAPPQAGSVDGEDVKSREQTKSEQKIPTRTTGCDGSTQAMGPGVKSPAPGFPVKDPWTFRRSVIVHGQVVGERQAGCTWPVITPTGLELNRPIPKYATMTSGHPYTDLDTQEIKVPVDSPGGVYRPGAERLTRRSWRVQSTPKDPKFGGYSRRHPCHRDFFNTEYLPVPTSCRKEYRCDPASSALLNRERVNRSLQAPK</sequence>
<proteinExistence type="predicted"/>
<name>A0AAV4FNB1_9GAST</name>
<evidence type="ECO:0000256" key="1">
    <source>
        <dbReference type="SAM" id="MobiDB-lite"/>
    </source>
</evidence>
<gene>
    <name evidence="2" type="ORF">ElyMa_002156600</name>
</gene>
<comment type="caution">
    <text evidence="2">The sequence shown here is derived from an EMBL/GenBank/DDBJ whole genome shotgun (WGS) entry which is preliminary data.</text>
</comment>
<dbReference type="EMBL" id="BMAT01004477">
    <property type="protein sequence ID" value="GFR74200.1"/>
    <property type="molecule type" value="Genomic_DNA"/>
</dbReference>
<reference evidence="2 3" key="1">
    <citation type="journal article" date="2021" name="Elife">
        <title>Chloroplast acquisition without the gene transfer in kleptoplastic sea slugs, Plakobranchus ocellatus.</title>
        <authorList>
            <person name="Maeda T."/>
            <person name="Takahashi S."/>
            <person name="Yoshida T."/>
            <person name="Shimamura S."/>
            <person name="Takaki Y."/>
            <person name="Nagai Y."/>
            <person name="Toyoda A."/>
            <person name="Suzuki Y."/>
            <person name="Arimoto A."/>
            <person name="Ishii H."/>
            <person name="Satoh N."/>
            <person name="Nishiyama T."/>
            <person name="Hasebe M."/>
            <person name="Maruyama T."/>
            <person name="Minagawa J."/>
            <person name="Obokata J."/>
            <person name="Shigenobu S."/>
        </authorList>
    </citation>
    <scope>NUCLEOTIDE SEQUENCE [LARGE SCALE GENOMIC DNA]</scope>
</reference>
<feature type="region of interest" description="Disordered" evidence="1">
    <location>
        <begin position="128"/>
        <end position="173"/>
    </location>
</feature>
<feature type="compositionally biased region" description="Basic and acidic residues" evidence="1">
    <location>
        <begin position="316"/>
        <end position="330"/>
    </location>
</feature>
<feature type="compositionally biased region" description="Polar residues" evidence="1">
    <location>
        <begin position="331"/>
        <end position="343"/>
    </location>
</feature>
<dbReference type="Proteomes" id="UP000762676">
    <property type="component" value="Unassembled WGS sequence"/>
</dbReference>
<feature type="compositionally biased region" description="Basic and acidic residues" evidence="1">
    <location>
        <begin position="146"/>
        <end position="173"/>
    </location>
</feature>
<accession>A0AAV4FNB1</accession>
<evidence type="ECO:0000313" key="2">
    <source>
        <dbReference type="EMBL" id="GFR74200.1"/>
    </source>
</evidence>